<evidence type="ECO:0000313" key="6">
    <source>
        <dbReference type="Proteomes" id="UP000824242"/>
    </source>
</evidence>
<keyword evidence="2" id="KW-0408">Iron</keyword>
<keyword evidence="3" id="KW-0411">Iron-sulfur</keyword>
<dbReference type="PROSITE" id="PS51379">
    <property type="entry name" value="4FE4S_FER_2"/>
    <property type="match status" value="1"/>
</dbReference>
<protein>
    <submittedName>
        <fullName evidence="5">4Fe-4S dicluster domain-containing protein</fullName>
    </submittedName>
</protein>
<evidence type="ECO:0000313" key="5">
    <source>
        <dbReference type="EMBL" id="HIR46676.1"/>
    </source>
</evidence>
<dbReference type="GO" id="GO:0046872">
    <property type="term" value="F:metal ion binding"/>
    <property type="evidence" value="ECO:0007669"/>
    <property type="project" value="UniProtKB-KW"/>
</dbReference>
<dbReference type="InterPro" id="IPR017900">
    <property type="entry name" value="4Fe4S_Fe_S_CS"/>
</dbReference>
<feature type="non-terminal residue" evidence="5">
    <location>
        <position position="1"/>
    </location>
</feature>
<evidence type="ECO:0000256" key="3">
    <source>
        <dbReference type="ARBA" id="ARBA00023014"/>
    </source>
</evidence>
<dbReference type="AlphaFoldDB" id="A0A9D1ALH3"/>
<evidence type="ECO:0000256" key="1">
    <source>
        <dbReference type="ARBA" id="ARBA00022723"/>
    </source>
</evidence>
<dbReference type="Proteomes" id="UP000824242">
    <property type="component" value="Unassembled WGS sequence"/>
</dbReference>
<sequence length="40" mass="4012">LLNVQSCIGCAACTAVCPSGLPLSAEVARAAAIRKSGDFF</sequence>
<gene>
    <name evidence="5" type="ORF">IAB89_03295</name>
</gene>
<dbReference type="EMBL" id="DVGZ01000034">
    <property type="protein sequence ID" value="HIR46676.1"/>
    <property type="molecule type" value="Genomic_DNA"/>
</dbReference>
<comment type="caution">
    <text evidence="5">The sequence shown here is derived from an EMBL/GenBank/DDBJ whole genome shotgun (WGS) entry which is preliminary data.</text>
</comment>
<feature type="domain" description="4Fe-4S ferredoxin-type" evidence="4">
    <location>
        <begin position="1"/>
        <end position="27"/>
    </location>
</feature>
<dbReference type="GO" id="GO:0051536">
    <property type="term" value="F:iron-sulfur cluster binding"/>
    <property type="evidence" value="ECO:0007669"/>
    <property type="project" value="UniProtKB-KW"/>
</dbReference>
<accession>A0A9D1ALH3</accession>
<reference evidence="5" key="1">
    <citation type="submission" date="2020-10" db="EMBL/GenBank/DDBJ databases">
        <authorList>
            <person name="Gilroy R."/>
        </authorList>
    </citation>
    <scope>NUCLEOTIDE SEQUENCE</scope>
    <source>
        <strain evidence="5">ChiSxjej1B13-7958</strain>
    </source>
</reference>
<dbReference type="Pfam" id="PF13237">
    <property type="entry name" value="Fer4_10"/>
    <property type="match status" value="1"/>
</dbReference>
<dbReference type="PROSITE" id="PS00198">
    <property type="entry name" value="4FE4S_FER_1"/>
    <property type="match status" value="1"/>
</dbReference>
<dbReference type="InterPro" id="IPR017896">
    <property type="entry name" value="4Fe4S_Fe-S-bd"/>
</dbReference>
<organism evidence="5 6">
    <name type="scientific">Candidatus Caccousia avicola</name>
    <dbReference type="NCBI Taxonomy" id="2840721"/>
    <lineage>
        <taxon>Bacteria</taxon>
        <taxon>Bacillati</taxon>
        <taxon>Bacillota</taxon>
        <taxon>Clostridia</taxon>
        <taxon>Eubacteriales</taxon>
        <taxon>Oscillospiraceae</taxon>
        <taxon>Oscillospiraceae incertae sedis</taxon>
        <taxon>Candidatus Caccousia</taxon>
    </lineage>
</organism>
<evidence type="ECO:0000259" key="4">
    <source>
        <dbReference type="PROSITE" id="PS51379"/>
    </source>
</evidence>
<evidence type="ECO:0000256" key="2">
    <source>
        <dbReference type="ARBA" id="ARBA00023004"/>
    </source>
</evidence>
<keyword evidence="1" id="KW-0479">Metal-binding</keyword>
<reference evidence="5" key="2">
    <citation type="journal article" date="2021" name="PeerJ">
        <title>Extensive microbial diversity within the chicken gut microbiome revealed by metagenomics and culture.</title>
        <authorList>
            <person name="Gilroy R."/>
            <person name="Ravi A."/>
            <person name="Getino M."/>
            <person name="Pursley I."/>
            <person name="Horton D.L."/>
            <person name="Alikhan N.F."/>
            <person name="Baker D."/>
            <person name="Gharbi K."/>
            <person name="Hall N."/>
            <person name="Watson M."/>
            <person name="Adriaenssens E.M."/>
            <person name="Foster-Nyarko E."/>
            <person name="Jarju S."/>
            <person name="Secka A."/>
            <person name="Antonio M."/>
            <person name="Oren A."/>
            <person name="Chaudhuri R.R."/>
            <person name="La Ragione R."/>
            <person name="Hildebrand F."/>
            <person name="Pallen M.J."/>
        </authorList>
    </citation>
    <scope>NUCLEOTIDE SEQUENCE</scope>
    <source>
        <strain evidence="5">ChiSxjej1B13-7958</strain>
    </source>
</reference>
<proteinExistence type="predicted"/>
<name>A0A9D1ALH3_9FIRM</name>
<dbReference type="SUPFAM" id="SSF46548">
    <property type="entry name" value="alpha-helical ferredoxin"/>
    <property type="match status" value="1"/>
</dbReference>